<dbReference type="InParanoid" id="A0A136IX58"/>
<reference evidence="4" key="1">
    <citation type="submission" date="2016-02" db="EMBL/GenBank/DDBJ databases">
        <title>Draft genome sequence of Microdochium bolleyi, a fungal endophyte of beachgrass.</title>
        <authorList>
            <consortium name="DOE Joint Genome Institute"/>
            <person name="David A.S."/>
            <person name="May G."/>
            <person name="Haridas S."/>
            <person name="Lim J."/>
            <person name="Wang M."/>
            <person name="Labutti K."/>
            <person name="Lipzen A."/>
            <person name="Barry K."/>
            <person name="Grigoriev I.V."/>
        </authorList>
    </citation>
    <scope>NUCLEOTIDE SEQUENCE [LARGE SCALE GENOMIC DNA]</scope>
    <source>
        <strain evidence="4">J235TASD1</strain>
    </source>
</reference>
<protein>
    <submittedName>
        <fullName evidence="3">Uncharacterized protein</fullName>
    </submittedName>
</protein>
<dbReference type="AlphaFoldDB" id="A0A136IX58"/>
<gene>
    <name evidence="3" type="ORF">Micbo1qcDRAFT_206454</name>
</gene>
<evidence type="ECO:0000256" key="1">
    <source>
        <dbReference type="SAM" id="Phobius"/>
    </source>
</evidence>
<feature type="signal peptide" evidence="2">
    <location>
        <begin position="1"/>
        <end position="23"/>
    </location>
</feature>
<keyword evidence="1" id="KW-1133">Transmembrane helix</keyword>
<evidence type="ECO:0000256" key="2">
    <source>
        <dbReference type="SAM" id="SignalP"/>
    </source>
</evidence>
<dbReference type="PROSITE" id="PS51257">
    <property type="entry name" value="PROKAR_LIPOPROTEIN"/>
    <property type="match status" value="1"/>
</dbReference>
<keyword evidence="4" id="KW-1185">Reference proteome</keyword>
<keyword evidence="1" id="KW-0472">Membrane</keyword>
<feature type="transmembrane region" description="Helical" evidence="1">
    <location>
        <begin position="85"/>
        <end position="106"/>
    </location>
</feature>
<keyword evidence="2" id="KW-0732">Signal</keyword>
<organism evidence="3 4">
    <name type="scientific">Microdochium bolleyi</name>
    <dbReference type="NCBI Taxonomy" id="196109"/>
    <lineage>
        <taxon>Eukaryota</taxon>
        <taxon>Fungi</taxon>
        <taxon>Dikarya</taxon>
        <taxon>Ascomycota</taxon>
        <taxon>Pezizomycotina</taxon>
        <taxon>Sordariomycetes</taxon>
        <taxon>Xylariomycetidae</taxon>
        <taxon>Xylariales</taxon>
        <taxon>Microdochiaceae</taxon>
        <taxon>Microdochium</taxon>
    </lineage>
</organism>
<name>A0A136IX58_9PEZI</name>
<evidence type="ECO:0000313" key="4">
    <source>
        <dbReference type="Proteomes" id="UP000070501"/>
    </source>
</evidence>
<dbReference type="OrthoDB" id="3912091at2759"/>
<accession>A0A136IX58</accession>
<feature type="chain" id="PRO_5007293263" evidence="2">
    <location>
        <begin position="24"/>
        <end position="135"/>
    </location>
</feature>
<evidence type="ECO:0000313" key="3">
    <source>
        <dbReference type="EMBL" id="KXJ89522.1"/>
    </source>
</evidence>
<dbReference type="Proteomes" id="UP000070501">
    <property type="component" value="Unassembled WGS sequence"/>
</dbReference>
<proteinExistence type="predicted"/>
<dbReference type="EMBL" id="KQ964255">
    <property type="protein sequence ID" value="KXJ89522.1"/>
    <property type="molecule type" value="Genomic_DNA"/>
</dbReference>
<sequence length="135" mass="14204">MKLNIANLTDAILILLASGTALACPAPPAASSPDFDNLLNTRLREGYELGSFSALTQQLLSFLLPRLRARRHVQALLQHRKCIEVLAAAGCLIIGLATVQVGTVLGCVSGGTDKVCECAGCISQLGDFLDEHGLC</sequence>
<keyword evidence="1" id="KW-0812">Transmembrane</keyword>